<dbReference type="OrthoDB" id="9808275at2"/>
<keyword evidence="1 5" id="KW-0479">Metal-binding</keyword>
<dbReference type="Pfam" id="PF21621">
    <property type="entry name" value="MPI_cupin_dom"/>
    <property type="match status" value="1"/>
</dbReference>
<dbReference type="PANTHER" id="PTHR42742">
    <property type="entry name" value="TRANSCRIPTIONAL REPRESSOR MPRA"/>
    <property type="match status" value="1"/>
</dbReference>
<dbReference type="GO" id="GO:0005975">
    <property type="term" value="P:carbohydrate metabolic process"/>
    <property type="evidence" value="ECO:0007669"/>
    <property type="project" value="InterPro"/>
</dbReference>
<dbReference type="KEGG" id="aev:EI546_05340"/>
<evidence type="ECO:0000256" key="4">
    <source>
        <dbReference type="ARBA" id="ARBA00030762"/>
    </source>
</evidence>
<dbReference type="InterPro" id="IPR046457">
    <property type="entry name" value="PMI_typeI_cat"/>
</dbReference>
<keyword evidence="2 5" id="KW-0862">Zinc</keyword>
<accession>A0A410G1N7</accession>
<dbReference type="GO" id="GO:0004476">
    <property type="term" value="F:mannose-6-phosphate isomerase activity"/>
    <property type="evidence" value="ECO:0007669"/>
    <property type="project" value="InterPro"/>
</dbReference>
<evidence type="ECO:0000259" key="8">
    <source>
        <dbReference type="Pfam" id="PF21621"/>
    </source>
</evidence>
<dbReference type="InterPro" id="IPR014628">
    <property type="entry name" value="Man6P_isomerase_Firm_short"/>
</dbReference>
<feature type="active site" evidence="6">
    <location>
        <position position="202"/>
    </location>
</feature>
<evidence type="ECO:0000256" key="6">
    <source>
        <dbReference type="PIRSR" id="PIRSR036894-2"/>
    </source>
</evidence>
<dbReference type="InterPro" id="IPR011051">
    <property type="entry name" value="RmlC_Cupin_sf"/>
</dbReference>
<dbReference type="CDD" id="cd07010">
    <property type="entry name" value="cupin_PMI_type_I_N_bac"/>
    <property type="match status" value="1"/>
</dbReference>
<feature type="binding site" evidence="5">
    <location>
        <position position="107"/>
    </location>
    <ligand>
        <name>Zn(2+)</name>
        <dbReference type="ChEBI" id="CHEBI:29105"/>
    </ligand>
</feature>
<feature type="domain" description="Phosphomannose isomerase type I catalytic" evidence="7">
    <location>
        <begin position="12"/>
        <end position="118"/>
    </location>
</feature>
<evidence type="ECO:0000256" key="1">
    <source>
        <dbReference type="ARBA" id="ARBA00022723"/>
    </source>
</evidence>
<evidence type="ECO:0000256" key="3">
    <source>
        <dbReference type="ARBA" id="ARBA00029741"/>
    </source>
</evidence>
<dbReference type="PANTHER" id="PTHR42742:SF3">
    <property type="entry name" value="FRUCTOKINASE"/>
    <property type="match status" value="1"/>
</dbReference>
<evidence type="ECO:0000256" key="5">
    <source>
        <dbReference type="PIRSR" id="PIRSR036894-1"/>
    </source>
</evidence>
<reference evidence="9 10" key="1">
    <citation type="submission" date="2019-01" db="EMBL/GenBank/DDBJ databases">
        <title>Complete genome sequencing of Aequorivita sp. H23M31.</title>
        <authorList>
            <person name="Bae J.-W."/>
        </authorList>
    </citation>
    <scope>NUCLEOTIDE SEQUENCE [LARGE SCALE GENOMIC DNA]</scope>
    <source>
        <strain evidence="9 10">H23M31</strain>
    </source>
</reference>
<evidence type="ECO:0000313" key="10">
    <source>
        <dbReference type="Proteomes" id="UP000285517"/>
    </source>
</evidence>
<dbReference type="InterPro" id="IPR049071">
    <property type="entry name" value="MPI_cupin_dom"/>
</dbReference>
<evidence type="ECO:0000259" key="7">
    <source>
        <dbReference type="Pfam" id="PF20511"/>
    </source>
</evidence>
<feature type="domain" description="Mannose-6-phosphate isomerase cupin" evidence="8">
    <location>
        <begin position="250"/>
        <end position="317"/>
    </location>
</feature>
<dbReference type="InterPro" id="IPR014710">
    <property type="entry name" value="RmlC-like_jellyroll"/>
</dbReference>
<dbReference type="Proteomes" id="UP000285517">
    <property type="component" value="Chromosome"/>
</dbReference>
<protein>
    <recommendedName>
        <fullName evidence="3">Phosphohexomutase</fullName>
    </recommendedName>
    <alternativeName>
        <fullName evidence="4">Phosphomannose isomerase</fullName>
    </alternativeName>
</protein>
<dbReference type="GO" id="GO:0008270">
    <property type="term" value="F:zinc ion binding"/>
    <property type="evidence" value="ECO:0007669"/>
    <property type="project" value="InterPro"/>
</dbReference>
<dbReference type="Pfam" id="PF20511">
    <property type="entry name" value="PMI_typeI_cat"/>
    <property type="match status" value="1"/>
</dbReference>
<keyword evidence="10" id="KW-1185">Reference proteome</keyword>
<feature type="binding site" evidence="5">
    <location>
        <position position="182"/>
    </location>
    <ligand>
        <name>Zn(2+)</name>
        <dbReference type="ChEBI" id="CHEBI:29105"/>
    </ligand>
</feature>
<organism evidence="9 10">
    <name type="scientific">Aequorivita ciconiae</name>
    <dbReference type="NCBI Taxonomy" id="2494375"/>
    <lineage>
        <taxon>Bacteria</taxon>
        <taxon>Pseudomonadati</taxon>
        <taxon>Bacteroidota</taxon>
        <taxon>Flavobacteriia</taxon>
        <taxon>Flavobacteriales</taxon>
        <taxon>Flavobacteriaceae</taxon>
        <taxon>Aequorivita</taxon>
    </lineage>
</organism>
<dbReference type="EMBL" id="CP034951">
    <property type="protein sequence ID" value="QAA81187.1"/>
    <property type="molecule type" value="Genomic_DNA"/>
</dbReference>
<gene>
    <name evidence="9" type="ORF">EI546_05340</name>
</gene>
<dbReference type="SUPFAM" id="SSF51182">
    <property type="entry name" value="RmlC-like cupins"/>
    <property type="match status" value="1"/>
</dbReference>
<proteinExistence type="predicted"/>
<dbReference type="AlphaFoldDB" id="A0A410G1N7"/>
<dbReference type="Gene3D" id="2.60.120.10">
    <property type="entry name" value="Jelly Rolls"/>
    <property type="match status" value="2"/>
</dbReference>
<name>A0A410G1N7_9FLAO</name>
<dbReference type="InterPro" id="IPR051804">
    <property type="entry name" value="Carb_Metab_Reg_Kinase/Isom"/>
</dbReference>
<keyword evidence="9" id="KW-0413">Isomerase</keyword>
<feature type="binding site" evidence="5">
    <location>
        <position position="124"/>
    </location>
    <ligand>
        <name>Zn(2+)</name>
        <dbReference type="ChEBI" id="CHEBI:29105"/>
    </ligand>
</feature>
<comment type="cofactor">
    <cofactor evidence="5">
        <name>Zn(2+)</name>
        <dbReference type="ChEBI" id="CHEBI:29105"/>
    </cofactor>
    <text evidence="5">Binds 1 zinc ion per subunit.</text>
</comment>
<evidence type="ECO:0000256" key="2">
    <source>
        <dbReference type="ARBA" id="ARBA00022833"/>
    </source>
</evidence>
<dbReference type="RefSeq" id="WP_128249577.1">
    <property type="nucleotide sequence ID" value="NZ_CP034951.1"/>
</dbReference>
<dbReference type="PIRSF" id="PIRSF036894">
    <property type="entry name" value="PMI_Firm_short"/>
    <property type="match status" value="1"/>
</dbReference>
<evidence type="ECO:0000313" key="9">
    <source>
        <dbReference type="EMBL" id="QAA81187.1"/>
    </source>
</evidence>
<sequence>MKETEPQLYPLKFKPILKEKVWGGKKLNNLLNKKATGNIGESWEISGVENNVSIVANGPWEGKSLDGLLSEFKEKLVGDRVYKIFGNKFPLLFKFIDAADDLSVQVHPEDSLAKQRHNSFGKTEMWHIFQADPGAQLIVGFKNELEKEDYLRTLAEGNITEILNSVTVKKGDTFVIYPGTVHAIGAGVLLAEIQQTSDITYRIYDWDRPEADGKMRELHTDLAVDAIDFGSNPKKESYPNKENFPVHIAETEFFSTNKLHLSQSFVRKLGDMDSFVVYMCLEGQATIAGNGFSEKMEIGDTLLIPAEIEEITFDTKGASFLEVYVP</sequence>